<reference evidence="3" key="1">
    <citation type="submission" date="2020-02" db="EMBL/GenBank/DDBJ databases">
        <authorList>
            <person name="Meier V. D."/>
        </authorList>
    </citation>
    <scope>NUCLEOTIDE SEQUENCE</scope>
    <source>
        <strain evidence="3">AVDCRST_MAG93</strain>
    </source>
</reference>
<dbReference type="SUPFAM" id="SSF53756">
    <property type="entry name" value="UDP-Glycosyltransferase/glycogen phosphorylase"/>
    <property type="match status" value="1"/>
</dbReference>
<dbReference type="InterPro" id="IPR050194">
    <property type="entry name" value="Glycosyltransferase_grp1"/>
</dbReference>
<protein>
    <submittedName>
        <fullName evidence="3">Glycosyl transferase, group 1 family protein</fullName>
    </submittedName>
</protein>
<dbReference type="PANTHER" id="PTHR45947">
    <property type="entry name" value="SULFOQUINOVOSYL TRANSFERASE SQD2"/>
    <property type="match status" value="1"/>
</dbReference>
<dbReference type="Pfam" id="PF13439">
    <property type="entry name" value="Glyco_transf_4"/>
    <property type="match status" value="1"/>
</dbReference>
<dbReference type="PANTHER" id="PTHR45947:SF3">
    <property type="entry name" value="SULFOQUINOVOSYL TRANSFERASE SQD2"/>
    <property type="match status" value="1"/>
</dbReference>
<dbReference type="GO" id="GO:0016758">
    <property type="term" value="F:hexosyltransferase activity"/>
    <property type="evidence" value="ECO:0007669"/>
    <property type="project" value="TreeGrafter"/>
</dbReference>
<name>A0A6J4NFL6_9CHLR</name>
<sequence>MSNGSPRVLMLARAVFPLHGFGGIERHVFHLTTHLVRLGVDLTLVVGEPPEQTTDAEATEQIRVAAELPPTDALRVRQLRYDRTSPLLRPNSIIGRQINYPIFSLAEARLARALIRSEAIDIVHAQGLCAWGFGVARKLDRTIRPTPFLANPHGMEEYRTPSVLKRLAYAPFRVLYSAGNRAADRAIATDACTQDDLPRFLGVDRQKVVVIPSAIDVDECLNAVNPTLGAELRQRLGIVDNDPVLMSVGRLERNKGFHLLVEALAEVCHILGPRWRWLLVGNGKEEVALQAQVAALGLQEHVIFVGKLNDQELHSLYEQIDLFIHPTLYEGSSLVTLEAMVHERPVIATATGGIPDKVFTGHNGILIPPGDRDALVAAIKTAMEQRDRWPAWGAAGRTIVETTFAWPIVARRTLQEYETLLGKAN</sequence>
<organism evidence="3">
    <name type="scientific">uncultured Chloroflexia bacterium</name>
    <dbReference type="NCBI Taxonomy" id="1672391"/>
    <lineage>
        <taxon>Bacteria</taxon>
        <taxon>Bacillati</taxon>
        <taxon>Chloroflexota</taxon>
        <taxon>Chloroflexia</taxon>
        <taxon>environmental samples</taxon>
    </lineage>
</organism>
<proteinExistence type="predicted"/>
<dbReference type="InterPro" id="IPR028098">
    <property type="entry name" value="Glyco_trans_4-like_N"/>
</dbReference>
<dbReference type="Gene3D" id="3.40.50.2000">
    <property type="entry name" value="Glycogen Phosphorylase B"/>
    <property type="match status" value="2"/>
</dbReference>
<feature type="domain" description="Glycosyl transferase family 1" evidence="1">
    <location>
        <begin position="231"/>
        <end position="396"/>
    </location>
</feature>
<dbReference type="Pfam" id="PF00534">
    <property type="entry name" value="Glycos_transf_1"/>
    <property type="match status" value="1"/>
</dbReference>
<gene>
    <name evidence="3" type="ORF">AVDCRST_MAG93-9339</name>
</gene>
<evidence type="ECO:0000259" key="1">
    <source>
        <dbReference type="Pfam" id="PF00534"/>
    </source>
</evidence>
<accession>A0A6J4NFL6</accession>
<feature type="domain" description="Glycosyltransferase subfamily 4-like N-terminal" evidence="2">
    <location>
        <begin position="21"/>
        <end position="218"/>
    </location>
</feature>
<dbReference type="EMBL" id="CADCTR010003134">
    <property type="protein sequence ID" value="CAA9383738.1"/>
    <property type="molecule type" value="Genomic_DNA"/>
</dbReference>
<dbReference type="CDD" id="cd03801">
    <property type="entry name" value="GT4_PimA-like"/>
    <property type="match status" value="1"/>
</dbReference>
<keyword evidence="3" id="KW-0808">Transferase</keyword>
<dbReference type="InterPro" id="IPR001296">
    <property type="entry name" value="Glyco_trans_1"/>
</dbReference>
<dbReference type="AlphaFoldDB" id="A0A6J4NFL6"/>
<evidence type="ECO:0000259" key="2">
    <source>
        <dbReference type="Pfam" id="PF13439"/>
    </source>
</evidence>
<evidence type="ECO:0000313" key="3">
    <source>
        <dbReference type="EMBL" id="CAA9383738.1"/>
    </source>
</evidence>